<dbReference type="EMBL" id="CAJJDP010000010">
    <property type="protein sequence ID" value="CAD8140236.1"/>
    <property type="molecule type" value="Genomic_DNA"/>
</dbReference>
<comment type="caution">
    <text evidence="2">The sequence shown here is derived from an EMBL/GenBank/DDBJ whole genome shotgun (WGS) entry which is preliminary data.</text>
</comment>
<evidence type="ECO:0000313" key="2">
    <source>
        <dbReference type="EMBL" id="CAD8140236.1"/>
    </source>
</evidence>
<keyword evidence="1" id="KW-0472">Membrane</keyword>
<organism evidence="2 3">
    <name type="scientific">Paramecium octaurelia</name>
    <dbReference type="NCBI Taxonomy" id="43137"/>
    <lineage>
        <taxon>Eukaryota</taxon>
        <taxon>Sar</taxon>
        <taxon>Alveolata</taxon>
        <taxon>Ciliophora</taxon>
        <taxon>Intramacronucleata</taxon>
        <taxon>Oligohymenophorea</taxon>
        <taxon>Peniculida</taxon>
        <taxon>Parameciidae</taxon>
        <taxon>Paramecium</taxon>
    </lineage>
</organism>
<sequence length="104" mass="12388">MIVLKKLDNTQNPRFTQPNKLNTSGYWKIIKHCWQNQSKLNQAITVTQIYVYITGFSVFLIFILMSFYWMKRKTSRLQLMRLSLTLIPYDILLEPKTLSSLKQL</sequence>
<dbReference type="AlphaFoldDB" id="A0A8S1SL93"/>
<keyword evidence="1" id="KW-0812">Transmembrane</keyword>
<keyword evidence="1" id="KW-1133">Transmembrane helix</keyword>
<evidence type="ECO:0000256" key="1">
    <source>
        <dbReference type="SAM" id="Phobius"/>
    </source>
</evidence>
<reference evidence="2" key="1">
    <citation type="submission" date="2021-01" db="EMBL/GenBank/DDBJ databases">
        <authorList>
            <consortium name="Genoscope - CEA"/>
            <person name="William W."/>
        </authorList>
    </citation>
    <scope>NUCLEOTIDE SEQUENCE</scope>
</reference>
<feature type="transmembrane region" description="Helical" evidence="1">
    <location>
        <begin position="49"/>
        <end position="70"/>
    </location>
</feature>
<evidence type="ECO:0000313" key="3">
    <source>
        <dbReference type="Proteomes" id="UP000683925"/>
    </source>
</evidence>
<gene>
    <name evidence="2" type="ORF">POCTA_138.1.T0110300</name>
</gene>
<protein>
    <submittedName>
        <fullName evidence="2">Uncharacterized protein</fullName>
    </submittedName>
</protein>
<keyword evidence="3" id="KW-1185">Reference proteome</keyword>
<proteinExistence type="predicted"/>
<name>A0A8S1SL93_PAROT</name>
<dbReference type="Proteomes" id="UP000683925">
    <property type="component" value="Unassembled WGS sequence"/>
</dbReference>
<accession>A0A8S1SL93</accession>